<proteinExistence type="inferred from homology"/>
<dbReference type="SUPFAM" id="SSF51690">
    <property type="entry name" value="Nicotinate/Quinolinate PRTase C-terminal domain-like"/>
    <property type="match status" value="1"/>
</dbReference>
<reference evidence="9" key="1">
    <citation type="submission" date="2022-08" db="EMBL/GenBank/DDBJ databases">
        <authorList>
            <person name="Deng Y."/>
            <person name="Han X.-F."/>
            <person name="Zhang Y.-Q."/>
        </authorList>
    </citation>
    <scope>NUCLEOTIDE SEQUENCE</scope>
    <source>
        <strain evidence="9">CPCC 203386</strain>
    </source>
</reference>
<protein>
    <recommendedName>
        <fullName evidence="7">Nicotinamide phosphoribosyltransferase</fullName>
        <ecNumber evidence="6">2.4.2.12</ecNumber>
    </recommendedName>
</protein>
<keyword evidence="10" id="KW-1185">Reference proteome</keyword>
<comment type="pathway">
    <text evidence="5">Cofactor biosynthesis; NAD(+) biosynthesis; nicotinamide D-ribonucleotide from 5-phospho-alpha-D-ribose 1-diphosphate and nicotinamide: step 1/1.</text>
</comment>
<dbReference type="EC" id="2.4.2.12" evidence="6"/>
<dbReference type="InterPro" id="IPR036068">
    <property type="entry name" value="Nicotinate_pribotase-like_C"/>
</dbReference>
<comment type="similarity">
    <text evidence="1">Belongs to the NAPRTase family.</text>
</comment>
<dbReference type="InterPro" id="IPR041525">
    <property type="entry name" value="N/Namide_PRibTrfase"/>
</dbReference>
<keyword evidence="4" id="KW-0808">Transferase</keyword>
<dbReference type="Gene3D" id="3.20.20.70">
    <property type="entry name" value="Aldolase class I"/>
    <property type="match status" value="1"/>
</dbReference>
<evidence type="ECO:0000259" key="8">
    <source>
        <dbReference type="Pfam" id="PF04095"/>
    </source>
</evidence>
<keyword evidence="3" id="KW-0328">Glycosyltransferase</keyword>
<dbReference type="Proteomes" id="UP001165586">
    <property type="component" value="Unassembled WGS sequence"/>
</dbReference>
<keyword evidence="2" id="KW-0662">Pyridine nucleotide biosynthesis</keyword>
<evidence type="ECO:0000256" key="7">
    <source>
        <dbReference type="ARBA" id="ARBA00035036"/>
    </source>
</evidence>
<comment type="caution">
    <text evidence="9">The sequence shown here is derived from an EMBL/GenBank/DDBJ whole genome shotgun (WGS) entry which is preliminary data.</text>
</comment>
<accession>A0ABT2HB54</accession>
<evidence type="ECO:0000256" key="5">
    <source>
        <dbReference type="ARBA" id="ARBA00035007"/>
    </source>
</evidence>
<name>A0ABT2HB54_9MICO</name>
<gene>
    <name evidence="9" type="ORF">N1032_25970</name>
</gene>
<evidence type="ECO:0000313" key="9">
    <source>
        <dbReference type="EMBL" id="MCS5737180.1"/>
    </source>
</evidence>
<feature type="domain" description="Nicotinate/nicotinamide phosphoribosyltransferase" evidence="8">
    <location>
        <begin position="2"/>
        <end position="80"/>
    </location>
</feature>
<feature type="non-terminal residue" evidence="9">
    <location>
        <position position="1"/>
    </location>
</feature>
<dbReference type="EMBL" id="JANLCJ010000477">
    <property type="protein sequence ID" value="MCS5737180.1"/>
    <property type="molecule type" value="Genomic_DNA"/>
</dbReference>
<evidence type="ECO:0000256" key="3">
    <source>
        <dbReference type="ARBA" id="ARBA00022676"/>
    </source>
</evidence>
<organism evidence="9 10">
    <name type="scientific">Herbiconiux daphne</name>
    <dbReference type="NCBI Taxonomy" id="2970914"/>
    <lineage>
        <taxon>Bacteria</taxon>
        <taxon>Bacillati</taxon>
        <taxon>Actinomycetota</taxon>
        <taxon>Actinomycetes</taxon>
        <taxon>Micrococcales</taxon>
        <taxon>Microbacteriaceae</taxon>
        <taxon>Herbiconiux</taxon>
    </lineage>
</organism>
<dbReference type="PANTHER" id="PTHR43816:SF1">
    <property type="entry name" value="NICOTINAMIDE PHOSPHORIBOSYLTRANSFERASE"/>
    <property type="match status" value="1"/>
</dbReference>
<dbReference type="Pfam" id="PF04095">
    <property type="entry name" value="NAPRTase"/>
    <property type="match status" value="1"/>
</dbReference>
<evidence type="ECO:0000256" key="4">
    <source>
        <dbReference type="ARBA" id="ARBA00022679"/>
    </source>
</evidence>
<dbReference type="PANTHER" id="PTHR43816">
    <property type="entry name" value="NICOTINAMIDE PHOSPHORIBOSYLTRANSFERASE"/>
    <property type="match status" value="1"/>
</dbReference>
<evidence type="ECO:0000256" key="6">
    <source>
        <dbReference type="ARBA" id="ARBA00035024"/>
    </source>
</evidence>
<evidence type="ECO:0000256" key="1">
    <source>
        <dbReference type="ARBA" id="ARBA00010897"/>
    </source>
</evidence>
<dbReference type="InterPro" id="IPR013785">
    <property type="entry name" value="Aldolase_TIM"/>
</dbReference>
<evidence type="ECO:0000256" key="2">
    <source>
        <dbReference type="ARBA" id="ARBA00022642"/>
    </source>
</evidence>
<sequence>SITLDVCKDVFERLEAKGFATSNVVLGIGSFTYQYVTRDTFGFAMKATYGVVKGEGRAIQKSPKTDDGTKKSLKGLIHHKFKFGEWIATDSVTPEREEESDLPVIFHNGVVLNEVNLEQVRTRVSKYVGNVVKACLAQ</sequence>
<evidence type="ECO:0000313" key="10">
    <source>
        <dbReference type="Proteomes" id="UP001165586"/>
    </source>
</evidence>
<dbReference type="InterPro" id="IPR016471">
    <property type="entry name" value="Nicotinamide_PRibTrfase"/>
</dbReference>